<dbReference type="NCBIfam" id="TIGR02227">
    <property type="entry name" value="sigpep_I_bact"/>
    <property type="match status" value="1"/>
</dbReference>
<gene>
    <name evidence="9" type="primary">lepB</name>
    <name evidence="9" type="ORF">C0V70_15785</name>
</gene>
<evidence type="ECO:0000256" key="4">
    <source>
        <dbReference type="ARBA" id="ARBA00019232"/>
    </source>
</evidence>
<proteinExistence type="inferred from homology"/>
<dbReference type="Pfam" id="PF10502">
    <property type="entry name" value="Peptidase_S26"/>
    <property type="match status" value="1"/>
</dbReference>
<keyword evidence="10" id="KW-1185">Reference proteome</keyword>
<dbReference type="PROSITE" id="PS00501">
    <property type="entry name" value="SPASE_I_1"/>
    <property type="match status" value="1"/>
</dbReference>
<dbReference type="CDD" id="cd06530">
    <property type="entry name" value="S26_SPase_I"/>
    <property type="match status" value="1"/>
</dbReference>
<dbReference type="PANTHER" id="PTHR43390">
    <property type="entry name" value="SIGNAL PEPTIDASE I"/>
    <property type="match status" value="1"/>
</dbReference>
<comment type="subcellular location">
    <subcellularLocation>
        <location evidence="8">Membrane</location>
        <topology evidence="8">Single-pass type II membrane protein</topology>
    </subcellularLocation>
</comment>
<dbReference type="AlphaFoldDB" id="A0A2K9NVJ7"/>
<dbReference type="PRINTS" id="PR00727">
    <property type="entry name" value="LEADERPTASE"/>
</dbReference>
<dbReference type="GO" id="GO:0006465">
    <property type="term" value="P:signal peptide processing"/>
    <property type="evidence" value="ECO:0007669"/>
    <property type="project" value="InterPro"/>
</dbReference>
<dbReference type="OrthoDB" id="150137at2"/>
<dbReference type="Gene3D" id="2.10.109.10">
    <property type="entry name" value="Umud Fragment, subunit A"/>
    <property type="match status" value="1"/>
</dbReference>
<evidence type="ECO:0000256" key="1">
    <source>
        <dbReference type="ARBA" id="ARBA00000677"/>
    </source>
</evidence>
<sequence length="238" mass="27255">MKELSKKINAKEIRSYVLIIAAVFAFRSTFFEPFRIPSGSMIPTLNIGDFIVVNKFAYGFKLPYSETFSDPVYLTKFEPPKRDDVIVFKYPVDTSKNFIKRVIGLPGDEIEIVNKEVLVNGRPMAMIPDSSDVTKDFAGSFDGEKVQFFKIKDSEREFNIQTTHKLTQVDTFPKFKVPAGNYFVMGDNRDFSADSRFWGFVPEQNIKGKAFVVWMSLTLPLLDDTFSFTPTRIGKMIR</sequence>
<dbReference type="PANTHER" id="PTHR43390:SF1">
    <property type="entry name" value="CHLOROPLAST PROCESSING PEPTIDASE"/>
    <property type="match status" value="1"/>
</dbReference>
<dbReference type="RefSeq" id="WP_102244829.1">
    <property type="nucleotide sequence ID" value="NZ_CP025704.1"/>
</dbReference>
<organism evidence="9 10">
    <name type="scientific">Bacteriovorax stolpii</name>
    <name type="common">Bdellovibrio stolpii</name>
    <dbReference type="NCBI Taxonomy" id="960"/>
    <lineage>
        <taxon>Bacteria</taxon>
        <taxon>Pseudomonadati</taxon>
        <taxon>Bdellovibrionota</taxon>
        <taxon>Bacteriovoracia</taxon>
        <taxon>Bacteriovoracales</taxon>
        <taxon>Bacteriovoracaceae</taxon>
        <taxon>Bacteriovorax</taxon>
    </lineage>
</organism>
<evidence type="ECO:0000256" key="8">
    <source>
        <dbReference type="RuleBase" id="RU362042"/>
    </source>
</evidence>
<evidence type="ECO:0000256" key="2">
    <source>
        <dbReference type="ARBA" id="ARBA00009370"/>
    </source>
</evidence>
<evidence type="ECO:0000256" key="5">
    <source>
        <dbReference type="ARBA" id="ARBA00022670"/>
    </source>
</evidence>
<dbReference type="InterPro" id="IPR000223">
    <property type="entry name" value="Pept_S26A_signal_pept_1"/>
</dbReference>
<dbReference type="PROSITE" id="PS00761">
    <property type="entry name" value="SPASE_I_3"/>
    <property type="match status" value="1"/>
</dbReference>
<accession>A0A2K9NVJ7</accession>
<evidence type="ECO:0000256" key="6">
    <source>
        <dbReference type="ARBA" id="ARBA00022801"/>
    </source>
</evidence>
<dbReference type="InterPro" id="IPR019533">
    <property type="entry name" value="Peptidase_S26"/>
</dbReference>
<dbReference type="GO" id="GO:0016020">
    <property type="term" value="C:membrane"/>
    <property type="evidence" value="ECO:0007669"/>
    <property type="project" value="UniProtKB-SubCell"/>
</dbReference>
<dbReference type="GO" id="GO:0004252">
    <property type="term" value="F:serine-type endopeptidase activity"/>
    <property type="evidence" value="ECO:0007669"/>
    <property type="project" value="InterPro"/>
</dbReference>
<reference evidence="9 10" key="1">
    <citation type="submission" date="2018-01" db="EMBL/GenBank/DDBJ databases">
        <title>Complete genome sequence of Bacteriovorax stolpii DSM12778.</title>
        <authorList>
            <person name="Tang B."/>
            <person name="Chang J."/>
        </authorList>
    </citation>
    <scope>NUCLEOTIDE SEQUENCE [LARGE SCALE GENOMIC DNA]</scope>
    <source>
        <strain evidence="9 10">DSM 12778</strain>
    </source>
</reference>
<keyword evidence="6 7" id="KW-0378">Hydrolase</keyword>
<protein>
    <recommendedName>
        <fullName evidence="4 7">Signal peptidase I</fullName>
        <ecNumber evidence="3 7">3.4.21.89</ecNumber>
    </recommendedName>
</protein>
<dbReference type="Proteomes" id="UP000235584">
    <property type="component" value="Chromosome"/>
</dbReference>
<name>A0A2K9NVJ7_BACTC</name>
<dbReference type="InterPro" id="IPR019758">
    <property type="entry name" value="Pept_S26A_signal_pept_1_CS"/>
</dbReference>
<evidence type="ECO:0000256" key="3">
    <source>
        <dbReference type="ARBA" id="ARBA00013208"/>
    </source>
</evidence>
<dbReference type="InterPro" id="IPR019757">
    <property type="entry name" value="Pept_S26A_signal_pept_1_Lys-AS"/>
</dbReference>
<dbReference type="EMBL" id="CP025704">
    <property type="protein sequence ID" value="AUN99538.1"/>
    <property type="molecule type" value="Genomic_DNA"/>
</dbReference>
<dbReference type="InterPro" id="IPR019756">
    <property type="entry name" value="Pept_S26A_signal_pept_1_Ser-AS"/>
</dbReference>
<evidence type="ECO:0000313" key="9">
    <source>
        <dbReference type="EMBL" id="AUN99538.1"/>
    </source>
</evidence>
<evidence type="ECO:0000256" key="7">
    <source>
        <dbReference type="RuleBase" id="RU003993"/>
    </source>
</evidence>
<evidence type="ECO:0000313" key="10">
    <source>
        <dbReference type="Proteomes" id="UP000235584"/>
    </source>
</evidence>
<comment type="catalytic activity">
    <reaction evidence="1 7">
        <text>Cleavage of hydrophobic, N-terminal signal or leader sequences from secreted and periplasmic proteins.</text>
        <dbReference type="EC" id="3.4.21.89"/>
    </reaction>
</comment>
<dbReference type="EC" id="3.4.21.89" evidence="3 7"/>
<dbReference type="InterPro" id="IPR036286">
    <property type="entry name" value="LexA/Signal_pep-like_sf"/>
</dbReference>
<dbReference type="KEGG" id="bsto:C0V70_15785"/>
<keyword evidence="5 7" id="KW-0645">Protease</keyword>
<dbReference type="SUPFAM" id="SSF51306">
    <property type="entry name" value="LexA/Signal peptidase"/>
    <property type="match status" value="1"/>
</dbReference>
<dbReference type="GO" id="GO:0009003">
    <property type="term" value="F:signal peptidase activity"/>
    <property type="evidence" value="ECO:0007669"/>
    <property type="project" value="UniProtKB-EC"/>
</dbReference>
<comment type="similarity">
    <text evidence="2 8">Belongs to the peptidase S26 family.</text>
</comment>
<dbReference type="PROSITE" id="PS00760">
    <property type="entry name" value="SPASE_I_2"/>
    <property type="match status" value="1"/>
</dbReference>